<proteinExistence type="inferred from homology"/>
<dbReference type="InterPro" id="IPR044996">
    <property type="entry name" value="COQ10-like"/>
</dbReference>
<dbReference type="CDD" id="cd07813">
    <property type="entry name" value="COQ10p_like"/>
    <property type="match status" value="1"/>
</dbReference>
<comment type="function">
    <text evidence="3">Required for the function of coenzyme Q in the respiratory chain. May serve as a chaperone or may be involved in the transport of Q6 from its site of synthesis to the catalytic sites of the respiratory complexes.</text>
</comment>
<dbReference type="EMBL" id="GL385396">
    <property type="protein sequence ID" value="EJT77571.1"/>
    <property type="molecule type" value="Genomic_DNA"/>
</dbReference>
<evidence type="ECO:0000313" key="7">
    <source>
        <dbReference type="EnsemblFungi" id="EJT77571"/>
    </source>
</evidence>
<dbReference type="eggNOG" id="KOG3177">
    <property type="taxonomic scope" value="Eukaryota"/>
</dbReference>
<dbReference type="SUPFAM" id="SSF55961">
    <property type="entry name" value="Bet v1-like"/>
    <property type="match status" value="1"/>
</dbReference>
<feature type="compositionally biased region" description="Basic and acidic residues" evidence="4">
    <location>
        <begin position="158"/>
        <end position="170"/>
    </location>
</feature>
<dbReference type="GO" id="GO:0005739">
    <property type="term" value="C:mitochondrion"/>
    <property type="evidence" value="ECO:0007669"/>
    <property type="project" value="TreeGrafter"/>
</dbReference>
<evidence type="ECO:0000256" key="3">
    <source>
        <dbReference type="ARBA" id="ARBA00024947"/>
    </source>
</evidence>
<evidence type="ECO:0000256" key="1">
    <source>
        <dbReference type="ARBA" id="ARBA00006885"/>
    </source>
</evidence>
<dbReference type="VEuPathDB" id="FungiDB:GGTG_02677"/>
<name>J3NN19_GAET3</name>
<feature type="region of interest" description="Disordered" evidence="4">
    <location>
        <begin position="148"/>
        <end position="175"/>
    </location>
</feature>
<dbReference type="Gene3D" id="3.30.530.20">
    <property type="match status" value="1"/>
</dbReference>
<dbReference type="PANTHER" id="PTHR12901:SF10">
    <property type="entry name" value="COENZYME Q-BINDING PROTEIN COQ10, MITOCHONDRIAL"/>
    <property type="match status" value="1"/>
</dbReference>
<accession>J3NN19</accession>
<reference evidence="8" key="1">
    <citation type="submission" date="2010-07" db="EMBL/GenBank/DDBJ databases">
        <title>The genome sequence of Gaeumannomyces graminis var. tritici strain R3-111a-1.</title>
        <authorList>
            <consortium name="The Broad Institute Genome Sequencing Platform"/>
            <person name="Ma L.-J."/>
            <person name="Dead R."/>
            <person name="Young S."/>
            <person name="Zeng Q."/>
            <person name="Koehrsen M."/>
            <person name="Alvarado L."/>
            <person name="Berlin A."/>
            <person name="Chapman S.B."/>
            <person name="Chen Z."/>
            <person name="Freedman E."/>
            <person name="Gellesch M."/>
            <person name="Goldberg J."/>
            <person name="Griggs A."/>
            <person name="Gujja S."/>
            <person name="Heilman E.R."/>
            <person name="Heiman D."/>
            <person name="Hepburn T."/>
            <person name="Howarth C."/>
            <person name="Jen D."/>
            <person name="Larson L."/>
            <person name="Mehta T."/>
            <person name="Neiman D."/>
            <person name="Pearson M."/>
            <person name="Roberts A."/>
            <person name="Saif S."/>
            <person name="Shea T."/>
            <person name="Shenoy N."/>
            <person name="Sisk P."/>
            <person name="Stolte C."/>
            <person name="Sykes S."/>
            <person name="Walk T."/>
            <person name="White J."/>
            <person name="Yandava C."/>
            <person name="Haas B."/>
            <person name="Nusbaum C."/>
            <person name="Birren B."/>
        </authorList>
    </citation>
    <scope>NUCLEOTIDE SEQUENCE [LARGE SCALE GENOMIC DNA]</scope>
    <source>
        <strain evidence="8">R3-111a-1</strain>
    </source>
</reference>
<evidence type="ECO:0000313" key="8">
    <source>
        <dbReference type="Proteomes" id="UP000006039"/>
    </source>
</evidence>
<gene>
    <name evidence="7" type="primary">20343135</name>
    <name evidence="6" type="ORF">GGTG_02677</name>
</gene>
<comment type="similarity">
    <text evidence="1">Belongs to the COQ10 family.</text>
</comment>
<evidence type="ECO:0000313" key="6">
    <source>
        <dbReference type="EMBL" id="EJT77571.1"/>
    </source>
</evidence>
<reference evidence="7" key="4">
    <citation type="journal article" date="2015" name="G3 (Bethesda)">
        <title>Genome sequences of three phytopathogenic species of the Magnaporthaceae family of fungi.</title>
        <authorList>
            <person name="Okagaki L.H."/>
            <person name="Nunes C.C."/>
            <person name="Sailsbery J."/>
            <person name="Clay B."/>
            <person name="Brown D."/>
            <person name="John T."/>
            <person name="Oh Y."/>
            <person name="Young N."/>
            <person name="Fitzgerald M."/>
            <person name="Haas B.J."/>
            <person name="Zeng Q."/>
            <person name="Young S."/>
            <person name="Adiconis X."/>
            <person name="Fan L."/>
            <person name="Levin J.Z."/>
            <person name="Mitchell T.K."/>
            <person name="Okubara P.A."/>
            <person name="Farman M.L."/>
            <person name="Kohn L.M."/>
            <person name="Birren B."/>
            <person name="Ma L.-J."/>
            <person name="Dean R.A."/>
        </authorList>
    </citation>
    <scope>NUCLEOTIDE SEQUENCE</scope>
    <source>
        <strain evidence="7">R3-111a-1</strain>
    </source>
</reference>
<dbReference type="Proteomes" id="UP000006039">
    <property type="component" value="Unassembled WGS sequence"/>
</dbReference>
<dbReference type="InterPro" id="IPR023393">
    <property type="entry name" value="START-like_dom_sf"/>
</dbReference>
<protein>
    <submittedName>
        <fullName evidence="6">Cyclase/dehydrase</fullName>
    </submittedName>
</protein>
<evidence type="ECO:0000259" key="5">
    <source>
        <dbReference type="Pfam" id="PF03364"/>
    </source>
</evidence>
<sequence length="260" mass="27720">MASAAATVLPLRPAARCSSRLLRHKPTATSTIPAPHRAQQQQRARSFFSLPGGIVPAARPAHLTASRRLPYPAEALYDIIADVDAYSSFLPYCQRSRVTHWRDSAAPGGGLRRSPAAGNLTVGWGPVTESYTSRLYCLPGRVVEAVSGKGAPSIPRPRAGDDDVDADGRPLPRPTDGGLFESLVTRWTVTPAPASSGSSTNNDWADVELSIRYQFVSPVYQLATASVADEVAGLMVNAFEKRARDLLGSGARATLPSRMA</sequence>
<dbReference type="GO" id="GO:0048039">
    <property type="term" value="F:ubiquinone binding"/>
    <property type="evidence" value="ECO:0007669"/>
    <property type="project" value="InterPro"/>
</dbReference>
<dbReference type="FunCoup" id="J3NN19">
    <property type="interactions" value="130"/>
</dbReference>
<evidence type="ECO:0000256" key="4">
    <source>
        <dbReference type="SAM" id="MobiDB-lite"/>
    </source>
</evidence>
<dbReference type="HOGENOM" id="CLU_079653_1_1_1"/>
<keyword evidence="8" id="KW-1185">Reference proteome</keyword>
<dbReference type="GeneID" id="20343135"/>
<comment type="subunit">
    <text evidence="2">Interacts with coenzyme Q.</text>
</comment>
<reference evidence="6" key="3">
    <citation type="submission" date="2010-09" db="EMBL/GenBank/DDBJ databases">
        <title>Annotation of Gaeumannomyces graminis var. tritici R3-111a-1.</title>
        <authorList>
            <consortium name="The Broad Institute Genome Sequencing Platform"/>
            <person name="Ma L.-J."/>
            <person name="Dead R."/>
            <person name="Young S.K."/>
            <person name="Zeng Q."/>
            <person name="Gargeya S."/>
            <person name="Fitzgerald M."/>
            <person name="Haas B."/>
            <person name="Abouelleil A."/>
            <person name="Alvarado L."/>
            <person name="Arachchi H.M."/>
            <person name="Berlin A."/>
            <person name="Brown A."/>
            <person name="Chapman S.B."/>
            <person name="Chen Z."/>
            <person name="Dunbar C."/>
            <person name="Freedman E."/>
            <person name="Gearin G."/>
            <person name="Gellesch M."/>
            <person name="Goldberg J."/>
            <person name="Griggs A."/>
            <person name="Gujja S."/>
            <person name="Heiman D."/>
            <person name="Howarth C."/>
            <person name="Larson L."/>
            <person name="Lui A."/>
            <person name="MacDonald P.J.P."/>
            <person name="Mehta T."/>
            <person name="Montmayeur A."/>
            <person name="Murphy C."/>
            <person name="Neiman D."/>
            <person name="Pearson M."/>
            <person name="Priest M."/>
            <person name="Roberts A."/>
            <person name="Saif S."/>
            <person name="Shea T."/>
            <person name="Shenoy N."/>
            <person name="Sisk P."/>
            <person name="Stolte C."/>
            <person name="Sykes S."/>
            <person name="Yandava C."/>
            <person name="Wortman J."/>
            <person name="Nusbaum C."/>
            <person name="Birren B."/>
        </authorList>
    </citation>
    <scope>NUCLEOTIDE SEQUENCE</scope>
    <source>
        <strain evidence="6">R3-111a-1</strain>
    </source>
</reference>
<dbReference type="PANTHER" id="PTHR12901">
    <property type="entry name" value="SPERM PROTEIN HOMOLOG"/>
    <property type="match status" value="1"/>
</dbReference>
<dbReference type="RefSeq" id="XP_009218716.1">
    <property type="nucleotide sequence ID" value="XM_009220452.1"/>
</dbReference>
<dbReference type="Pfam" id="PF03364">
    <property type="entry name" value="Polyketide_cyc"/>
    <property type="match status" value="1"/>
</dbReference>
<dbReference type="OrthoDB" id="292693at2759"/>
<feature type="domain" description="Coenzyme Q-binding protein COQ10 START" evidence="5">
    <location>
        <begin position="69"/>
        <end position="240"/>
    </location>
</feature>
<dbReference type="EnsemblFungi" id="EJT77571">
    <property type="protein sequence ID" value="EJT77571"/>
    <property type="gene ID" value="GGTG_02677"/>
</dbReference>
<dbReference type="AlphaFoldDB" id="J3NN19"/>
<evidence type="ECO:0000256" key="2">
    <source>
        <dbReference type="ARBA" id="ARBA00011814"/>
    </source>
</evidence>
<dbReference type="GO" id="GO:0045333">
    <property type="term" value="P:cellular respiration"/>
    <property type="evidence" value="ECO:0007669"/>
    <property type="project" value="InterPro"/>
</dbReference>
<reference evidence="6" key="2">
    <citation type="submission" date="2010-07" db="EMBL/GenBank/DDBJ databases">
        <authorList>
            <consortium name="The Broad Institute Genome Sequencing Platform"/>
            <consortium name="Broad Institute Genome Sequencing Center for Infectious Disease"/>
            <person name="Ma L.-J."/>
            <person name="Dead R."/>
            <person name="Young S."/>
            <person name="Zeng Q."/>
            <person name="Koehrsen M."/>
            <person name="Alvarado L."/>
            <person name="Berlin A."/>
            <person name="Chapman S.B."/>
            <person name="Chen Z."/>
            <person name="Freedman E."/>
            <person name="Gellesch M."/>
            <person name="Goldberg J."/>
            <person name="Griggs A."/>
            <person name="Gujja S."/>
            <person name="Heilman E.R."/>
            <person name="Heiman D."/>
            <person name="Hepburn T."/>
            <person name="Howarth C."/>
            <person name="Jen D."/>
            <person name="Larson L."/>
            <person name="Mehta T."/>
            <person name="Neiman D."/>
            <person name="Pearson M."/>
            <person name="Roberts A."/>
            <person name="Saif S."/>
            <person name="Shea T."/>
            <person name="Shenoy N."/>
            <person name="Sisk P."/>
            <person name="Stolte C."/>
            <person name="Sykes S."/>
            <person name="Walk T."/>
            <person name="White J."/>
            <person name="Yandava C."/>
            <person name="Haas B."/>
            <person name="Nusbaum C."/>
            <person name="Birren B."/>
        </authorList>
    </citation>
    <scope>NUCLEOTIDE SEQUENCE</scope>
    <source>
        <strain evidence="6">R3-111a-1</strain>
    </source>
</reference>
<dbReference type="STRING" id="644352.J3NN19"/>
<reference evidence="7" key="5">
    <citation type="submission" date="2018-04" db="UniProtKB">
        <authorList>
            <consortium name="EnsemblFungi"/>
        </authorList>
    </citation>
    <scope>IDENTIFICATION</scope>
    <source>
        <strain evidence="7">R3-111a-1</strain>
    </source>
</reference>
<dbReference type="InterPro" id="IPR005031">
    <property type="entry name" value="COQ10_START"/>
</dbReference>
<organism evidence="6">
    <name type="scientific">Gaeumannomyces tritici (strain R3-111a-1)</name>
    <name type="common">Wheat and barley take-all root rot fungus</name>
    <name type="synonym">Gaeumannomyces graminis var. tritici</name>
    <dbReference type="NCBI Taxonomy" id="644352"/>
    <lineage>
        <taxon>Eukaryota</taxon>
        <taxon>Fungi</taxon>
        <taxon>Dikarya</taxon>
        <taxon>Ascomycota</taxon>
        <taxon>Pezizomycotina</taxon>
        <taxon>Sordariomycetes</taxon>
        <taxon>Sordariomycetidae</taxon>
        <taxon>Magnaporthales</taxon>
        <taxon>Magnaporthaceae</taxon>
        <taxon>Gaeumannomyces</taxon>
    </lineage>
</organism>